<dbReference type="InterPro" id="IPR051268">
    <property type="entry name" value="Type-I_R_enzyme_R_subunit"/>
</dbReference>
<protein>
    <submittedName>
        <fullName evidence="5">Uncharacterized protein</fullName>
    </submittedName>
</protein>
<reference evidence="5" key="2">
    <citation type="journal article" date="2021" name="Genome Biol. Evol.">
        <title>Developing a high-quality reference genome for a parasitic bivalve with doubly uniparental inheritance (Bivalvia: Unionida).</title>
        <authorList>
            <person name="Smith C.H."/>
        </authorList>
    </citation>
    <scope>NUCLEOTIDE SEQUENCE</scope>
    <source>
        <strain evidence="5">CHS0354</strain>
        <tissue evidence="5">Mantle</tissue>
    </source>
</reference>
<accession>A0AAE0T6U3</accession>
<feature type="domain" description="SWI2/SNF2 ATPase" evidence="3">
    <location>
        <begin position="1"/>
        <end position="85"/>
    </location>
</feature>
<feature type="domain" description="Restriction endonuclease type I HsdR second RecA-like helicase" evidence="4">
    <location>
        <begin position="186"/>
        <end position="253"/>
    </location>
</feature>
<dbReference type="InterPro" id="IPR040980">
    <property type="entry name" value="SWI2_SNF2"/>
</dbReference>
<dbReference type="SUPFAM" id="SSF52540">
    <property type="entry name" value="P-loop containing nucleoside triphosphate hydrolases"/>
    <property type="match status" value="1"/>
</dbReference>
<evidence type="ECO:0000259" key="3">
    <source>
        <dbReference type="Pfam" id="PF18766"/>
    </source>
</evidence>
<dbReference type="Pfam" id="PF18766">
    <property type="entry name" value="SWI2_SNF2"/>
    <property type="match status" value="1"/>
</dbReference>
<dbReference type="AlphaFoldDB" id="A0AAE0T6U3"/>
<dbReference type="GO" id="GO:0009307">
    <property type="term" value="P:DNA restriction-modification system"/>
    <property type="evidence" value="ECO:0007669"/>
    <property type="project" value="UniProtKB-KW"/>
</dbReference>
<evidence type="ECO:0000259" key="2">
    <source>
        <dbReference type="Pfam" id="PF11867"/>
    </source>
</evidence>
<dbReference type="InterPro" id="IPR055180">
    <property type="entry name" value="HsdR_RecA-like_helicase_dom_2"/>
</dbReference>
<keyword evidence="6" id="KW-1185">Reference proteome</keyword>
<gene>
    <name evidence="5" type="ORF">CHS0354_000483</name>
</gene>
<evidence type="ECO:0000313" key="5">
    <source>
        <dbReference type="EMBL" id="KAK3604821.1"/>
    </source>
</evidence>
<sequence>MRDALPNASFIGFTGTPIEKEDKNTQAVFGNYIDVYDIQQAVLDGATVRIYYESRLAKIELSDTDQKVLDQRVEEVTENDELTEKQKRFAKWASKEAVVGSVQRLKQIALDMVTHFEHRLSAADGKGMIVCMSRRICVELQNEIIKLKPHWYDAADDKGKIKVIMTGSASDPLDWQEHIRNKPRRKAIGDRLKDPKDELKLVIVRDMWLTGFDAPCLHTLYIDKPMNGHNLMQAIARVNRVFGDKDGGLVVDYIGIAQDLKKALAIYSENQGKGKLAFDQEEAVAKMLELYELVVDMFGTFEYQKYFDLDPRLKLNFILDAANHLLELKDEDGRNGKQRFKDHVTNLSKAFAISVPHQKAFEIRDDLAFFQAIKARFSKFDETRKKQTNEEIETAIRQIVNDAIVSKEVIDVFEAAGIKKPDISILSDEFMAEIRGMPRKNLALELLKRLLNDEIKNRSRTNLTQSKKFSEMLAQAVKRYQSGLVEAAAVIEELIKLAKDIRAADQRGEKLNLRVDELAFYDVLADNPNAETILGNDTLKAIAHELVESVRRNTSIDWQLKESVQAQLRVSVKRILRYYKYPPDDPETGEYHVSVTKVLDQAELLAEFWTTGEHQQSISNIENASSENDYHHELINEISKQTHLSEHALYTRLRLNGTMTTHDYDLIVTKFKNKYRENEEELKKAKEREKQEGRISHARAARPILSPLYVNIIQLAFIEGIIGEREFCKRLHVKPENIHKYLK</sequence>
<comment type="caution">
    <text evidence="5">The sequence shown here is derived from an EMBL/GenBank/DDBJ whole genome shotgun (WGS) entry which is preliminary data.</text>
</comment>
<reference evidence="5" key="1">
    <citation type="journal article" date="2021" name="Genome Biol. Evol.">
        <title>A High-Quality Reference Genome for a Parasitic Bivalve with Doubly Uniparental Inheritance (Bivalvia: Unionida).</title>
        <authorList>
            <person name="Smith C.H."/>
        </authorList>
    </citation>
    <scope>NUCLEOTIDE SEQUENCE</scope>
    <source>
        <strain evidence="5">CHS0354</strain>
    </source>
</reference>
<dbReference type="CDD" id="cd18800">
    <property type="entry name" value="SF2_C_EcoR124I-like"/>
    <property type="match status" value="1"/>
</dbReference>
<organism evidence="5 6">
    <name type="scientific">Potamilus streckersoni</name>
    <dbReference type="NCBI Taxonomy" id="2493646"/>
    <lineage>
        <taxon>Eukaryota</taxon>
        <taxon>Metazoa</taxon>
        <taxon>Spiralia</taxon>
        <taxon>Lophotrochozoa</taxon>
        <taxon>Mollusca</taxon>
        <taxon>Bivalvia</taxon>
        <taxon>Autobranchia</taxon>
        <taxon>Heteroconchia</taxon>
        <taxon>Palaeoheterodonta</taxon>
        <taxon>Unionida</taxon>
        <taxon>Unionoidea</taxon>
        <taxon>Unionidae</taxon>
        <taxon>Ambleminae</taxon>
        <taxon>Lampsilini</taxon>
        <taxon>Potamilus</taxon>
    </lineage>
</organism>
<dbReference type="Pfam" id="PF22679">
    <property type="entry name" value="T1R_D3-like"/>
    <property type="match status" value="1"/>
</dbReference>
<keyword evidence="1" id="KW-0680">Restriction system</keyword>
<dbReference type="EMBL" id="JAEAOA010000085">
    <property type="protein sequence ID" value="KAK3604821.1"/>
    <property type="molecule type" value="Genomic_DNA"/>
</dbReference>
<proteinExistence type="predicted"/>
<dbReference type="InterPro" id="IPR027417">
    <property type="entry name" value="P-loop_NTPase"/>
</dbReference>
<dbReference type="InterPro" id="IPR021810">
    <property type="entry name" value="T1RH-like_C"/>
</dbReference>
<dbReference type="Pfam" id="PF11867">
    <property type="entry name" value="T1RH-like_C"/>
    <property type="match status" value="1"/>
</dbReference>
<reference evidence="5" key="3">
    <citation type="submission" date="2023-05" db="EMBL/GenBank/DDBJ databases">
        <authorList>
            <person name="Smith C.H."/>
        </authorList>
    </citation>
    <scope>NUCLEOTIDE SEQUENCE</scope>
    <source>
        <strain evidence="5">CHS0354</strain>
        <tissue evidence="5">Mantle</tissue>
    </source>
</reference>
<evidence type="ECO:0000313" key="6">
    <source>
        <dbReference type="Proteomes" id="UP001195483"/>
    </source>
</evidence>
<name>A0AAE0T6U3_9BIVA</name>
<feature type="domain" description="Type I restriction enzyme HindI endonuclease subunit-like C-terminal" evidence="2">
    <location>
        <begin position="271"/>
        <end position="606"/>
    </location>
</feature>
<dbReference type="Gene3D" id="3.40.50.300">
    <property type="entry name" value="P-loop containing nucleotide triphosphate hydrolases"/>
    <property type="match status" value="2"/>
</dbReference>
<evidence type="ECO:0000256" key="1">
    <source>
        <dbReference type="ARBA" id="ARBA00022747"/>
    </source>
</evidence>
<evidence type="ECO:0000259" key="4">
    <source>
        <dbReference type="Pfam" id="PF22679"/>
    </source>
</evidence>
<dbReference type="PANTHER" id="PTHR30195:SF15">
    <property type="entry name" value="TYPE I RESTRICTION ENZYME HINDI ENDONUCLEASE SUBUNIT"/>
    <property type="match status" value="1"/>
</dbReference>
<dbReference type="Proteomes" id="UP001195483">
    <property type="component" value="Unassembled WGS sequence"/>
</dbReference>
<dbReference type="PANTHER" id="PTHR30195">
    <property type="entry name" value="TYPE I SITE-SPECIFIC DEOXYRIBONUCLEASE PROTEIN SUBUNIT M AND R"/>
    <property type="match status" value="1"/>
</dbReference>